<evidence type="ECO:0000313" key="2">
    <source>
        <dbReference type="Proteomes" id="UP000765509"/>
    </source>
</evidence>
<evidence type="ECO:0000313" key="1">
    <source>
        <dbReference type="EMBL" id="MBW0564442.1"/>
    </source>
</evidence>
<reference evidence="1" key="1">
    <citation type="submission" date="2021-03" db="EMBL/GenBank/DDBJ databases">
        <title>Draft genome sequence of rust myrtle Austropuccinia psidii MF-1, a brazilian biotype.</title>
        <authorList>
            <person name="Quecine M.C."/>
            <person name="Pachon D.M.R."/>
            <person name="Bonatelli M.L."/>
            <person name="Correr F.H."/>
            <person name="Franceschini L.M."/>
            <person name="Leite T.F."/>
            <person name="Margarido G.R.A."/>
            <person name="Almeida C.A."/>
            <person name="Ferrarezi J.A."/>
            <person name="Labate C.A."/>
        </authorList>
    </citation>
    <scope>NUCLEOTIDE SEQUENCE</scope>
    <source>
        <strain evidence="1">MF-1</strain>
    </source>
</reference>
<dbReference type="Gene3D" id="3.30.420.10">
    <property type="entry name" value="Ribonuclease H-like superfamily/Ribonuclease H"/>
    <property type="match status" value="1"/>
</dbReference>
<sequence length="285" mass="33230">MDTALLLWNRDIPHTGLFKDIVSDRDSKLPSALWTNLHRLFGTNLSFCTAYHPQNYGLAEIMIQALEDMIKIFCAYSLEFNESDISVHSSKSQTPAILEKGWNPTLPEHTLRKNLAKIHPKSSSFKMMLDKVKHHSKQSINETFDHAKQKWDKSHEVPDFKLGDLGPFFIVALHGNNAFQVELSGKLENKHLSFQVRLIKSYQPAYKELFPMRNPSPLAIPPVEQSEDKKIEKVIKERGLRGENQREYPIRYRNPVHEDEWLAEPEIPDFDKLLRRFRHEKRPQP</sequence>
<protein>
    <recommendedName>
        <fullName evidence="3">Integrase catalytic domain-containing protein</fullName>
    </recommendedName>
</protein>
<gene>
    <name evidence="1" type="ORF">O181_104157</name>
</gene>
<accession>A0A9Q3PL58</accession>
<name>A0A9Q3PL58_9BASI</name>
<proteinExistence type="predicted"/>
<dbReference type="SUPFAM" id="SSF53098">
    <property type="entry name" value="Ribonuclease H-like"/>
    <property type="match status" value="1"/>
</dbReference>
<dbReference type="AlphaFoldDB" id="A0A9Q3PL58"/>
<dbReference type="GO" id="GO:0003676">
    <property type="term" value="F:nucleic acid binding"/>
    <property type="evidence" value="ECO:0007669"/>
    <property type="project" value="InterPro"/>
</dbReference>
<comment type="caution">
    <text evidence="1">The sequence shown here is derived from an EMBL/GenBank/DDBJ whole genome shotgun (WGS) entry which is preliminary data.</text>
</comment>
<evidence type="ECO:0008006" key="3">
    <source>
        <dbReference type="Google" id="ProtNLM"/>
    </source>
</evidence>
<keyword evidence="2" id="KW-1185">Reference proteome</keyword>
<dbReference type="Proteomes" id="UP000765509">
    <property type="component" value="Unassembled WGS sequence"/>
</dbReference>
<dbReference type="EMBL" id="AVOT02075827">
    <property type="protein sequence ID" value="MBW0564442.1"/>
    <property type="molecule type" value="Genomic_DNA"/>
</dbReference>
<organism evidence="1 2">
    <name type="scientific">Austropuccinia psidii MF-1</name>
    <dbReference type="NCBI Taxonomy" id="1389203"/>
    <lineage>
        <taxon>Eukaryota</taxon>
        <taxon>Fungi</taxon>
        <taxon>Dikarya</taxon>
        <taxon>Basidiomycota</taxon>
        <taxon>Pucciniomycotina</taxon>
        <taxon>Pucciniomycetes</taxon>
        <taxon>Pucciniales</taxon>
        <taxon>Sphaerophragmiaceae</taxon>
        <taxon>Austropuccinia</taxon>
    </lineage>
</organism>
<dbReference type="OrthoDB" id="74300at2759"/>
<dbReference type="InterPro" id="IPR012337">
    <property type="entry name" value="RNaseH-like_sf"/>
</dbReference>
<dbReference type="InterPro" id="IPR036397">
    <property type="entry name" value="RNaseH_sf"/>
</dbReference>